<feature type="non-terminal residue" evidence="1">
    <location>
        <position position="1"/>
    </location>
</feature>
<dbReference type="EMBL" id="JAROCA020000006">
    <property type="protein sequence ID" value="MDY0407315.1"/>
    <property type="molecule type" value="Genomic_DNA"/>
</dbReference>
<evidence type="ECO:0000313" key="2">
    <source>
        <dbReference type="Proteomes" id="UP001228376"/>
    </source>
</evidence>
<dbReference type="Proteomes" id="UP001228376">
    <property type="component" value="Unassembled WGS sequence"/>
</dbReference>
<name>A0ABU5CM48_9BACI</name>
<reference evidence="1 2" key="1">
    <citation type="submission" date="2023-10" db="EMBL/GenBank/DDBJ databases">
        <title>179-bfca-hs.</title>
        <authorList>
            <person name="Miliotis G."/>
            <person name="Sengupta P."/>
            <person name="Hameed A."/>
            <person name="Chuvochina M."/>
            <person name="Mcdonagh F."/>
            <person name="Simpson A.C."/>
            <person name="Singh N.K."/>
            <person name="Rekha P.D."/>
            <person name="Raman K."/>
            <person name="Hugenholtz P."/>
            <person name="Venkateswaran K."/>
        </authorList>
    </citation>
    <scope>NUCLEOTIDE SEQUENCE [LARGE SCALE GENOMIC DNA]</scope>
    <source>
        <strain evidence="1 2">179-BFC-A-HS</strain>
    </source>
</reference>
<evidence type="ECO:0000313" key="1">
    <source>
        <dbReference type="EMBL" id="MDY0407315.1"/>
    </source>
</evidence>
<protein>
    <submittedName>
        <fullName evidence="1">Uncharacterized protein</fullName>
    </submittedName>
</protein>
<keyword evidence="2" id="KW-1185">Reference proteome</keyword>
<gene>
    <name evidence="1" type="ORF">P5G51_020230</name>
</gene>
<proteinExistence type="predicted"/>
<organism evidence="1 2">
    <name type="scientific">Tigheibacillus jepli</name>
    <dbReference type="NCBI Taxonomy" id="3035914"/>
    <lineage>
        <taxon>Bacteria</taxon>
        <taxon>Bacillati</taxon>
        <taxon>Bacillota</taxon>
        <taxon>Bacilli</taxon>
        <taxon>Bacillales</taxon>
        <taxon>Bacillaceae</taxon>
        <taxon>Tigheibacillus</taxon>
    </lineage>
</organism>
<comment type="caution">
    <text evidence="1">The sequence shown here is derived from an EMBL/GenBank/DDBJ whole genome shotgun (WGS) entry which is preliminary data.</text>
</comment>
<accession>A0ABU5CM48</accession>
<sequence>FLSFALQLVEHNKIDGPWGWLKKSVIDYVFYSSVGEIKQAVQTFLSEISKTPEAIVKRLCNKM</sequence>